<evidence type="ECO:0000313" key="2">
    <source>
        <dbReference type="EMBL" id="JAE05034.1"/>
    </source>
</evidence>
<protein>
    <submittedName>
        <fullName evidence="2">Uncharacterized protein</fullName>
    </submittedName>
</protein>
<accession>A0A0A9F1E0</accession>
<dbReference type="AlphaFoldDB" id="A0A0A9F1E0"/>
<proteinExistence type="predicted"/>
<organism evidence="2">
    <name type="scientific">Arundo donax</name>
    <name type="common">Giant reed</name>
    <name type="synonym">Donax arundinaceus</name>
    <dbReference type="NCBI Taxonomy" id="35708"/>
    <lineage>
        <taxon>Eukaryota</taxon>
        <taxon>Viridiplantae</taxon>
        <taxon>Streptophyta</taxon>
        <taxon>Embryophyta</taxon>
        <taxon>Tracheophyta</taxon>
        <taxon>Spermatophyta</taxon>
        <taxon>Magnoliopsida</taxon>
        <taxon>Liliopsida</taxon>
        <taxon>Poales</taxon>
        <taxon>Poaceae</taxon>
        <taxon>PACMAD clade</taxon>
        <taxon>Arundinoideae</taxon>
        <taxon>Arundineae</taxon>
        <taxon>Arundo</taxon>
    </lineage>
</organism>
<name>A0A0A9F1E0_ARUDO</name>
<feature type="region of interest" description="Disordered" evidence="1">
    <location>
        <begin position="44"/>
        <end position="94"/>
    </location>
</feature>
<evidence type="ECO:0000256" key="1">
    <source>
        <dbReference type="SAM" id="MobiDB-lite"/>
    </source>
</evidence>
<feature type="compositionally biased region" description="Low complexity" evidence="1">
    <location>
        <begin position="50"/>
        <end position="94"/>
    </location>
</feature>
<dbReference type="EMBL" id="GBRH01192862">
    <property type="protein sequence ID" value="JAE05034.1"/>
    <property type="molecule type" value="Transcribed_RNA"/>
</dbReference>
<sequence>MPLSSLGTLPTLSRHPSALATDAKMGSVAMAMAALVSSSACTTWRTPGWRSRTSRAASARTRSRKASSAALDSPARARTSASARLSSTQTETTG</sequence>
<reference evidence="2" key="1">
    <citation type="submission" date="2014-09" db="EMBL/GenBank/DDBJ databases">
        <authorList>
            <person name="Magalhaes I.L.F."/>
            <person name="Oliveira U."/>
            <person name="Santos F.R."/>
            <person name="Vidigal T.H.D.A."/>
            <person name="Brescovit A.D."/>
            <person name="Santos A.J."/>
        </authorList>
    </citation>
    <scope>NUCLEOTIDE SEQUENCE</scope>
    <source>
        <tissue evidence="2">Shoot tissue taken approximately 20 cm above the soil surface</tissue>
    </source>
</reference>
<reference evidence="2" key="2">
    <citation type="journal article" date="2015" name="Data Brief">
        <title>Shoot transcriptome of the giant reed, Arundo donax.</title>
        <authorList>
            <person name="Barrero R.A."/>
            <person name="Guerrero F.D."/>
            <person name="Moolhuijzen P."/>
            <person name="Goolsby J.A."/>
            <person name="Tidwell J."/>
            <person name="Bellgard S.E."/>
            <person name="Bellgard M.I."/>
        </authorList>
    </citation>
    <scope>NUCLEOTIDE SEQUENCE</scope>
    <source>
        <tissue evidence="2">Shoot tissue taken approximately 20 cm above the soil surface</tissue>
    </source>
</reference>